<comment type="caution">
    <text evidence="5">The sequence shown here is derived from an EMBL/GenBank/DDBJ whole genome shotgun (WGS) entry which is preliminary data.</text>
</comment>
<dbReference type="InterPro" id="IPR015422">
    <property type="entry name" value="PyrdxlP-dep_Trfase_small"/>
</dbReference>
<dbReference type="SUPFAM" id="SSF53383">
    <property type="entry name" value="PLP-dependent transferases"/>
    <property type="match status" value="1"/>
</dbReference>
<evidence type="ECO:0000256" key="3">
    <source>
        <dbReference type="RuleBase" id="RU003560"/>
    </source>
</evidence>
<dbReference type="PIRSF" id="PIRSF000521">
    <property type="entry name" value="Transaminase_4ab_Lys_Orn"/>
    <property type="match status" value="1"/>
</dbReference>
<evidence type="ECO:0000256" key="2">
    <source>
        <dbReference type="ARBA" id="ARBA00022898"/>
    </source>
</evidence>
<dbReference type="InterPro" id="IPR015424">
    <property type="entry name" value="PyrdxlP-dep_Trfase"/>
</dbReference>
<sequence length="505" mass="56994">MDYFTQFIGHFPSFGTLFTKQSSESEKEQQFQQHNIKKDETNGGGGEMATEKAELVAKRAKMISSKCQTFYPEEPILVTRASMQFLFDENGRRFLDCISNVQHVGHCHPRVVEAVHCQMRLSTCNIRFLSPLLTECAESLLRTLPAQLDTVLFCNSGSEANDLALQLARDWTGTKDVAVLEHAYHGHQTTAMQMSPYKFDRGAKIKQPKWVHVCPTPDLYRGKYRLKDDEFENEKKRTELCIKYVEDIRQTFEQAQIKGRKVGAFVAEALQSCGGQVMPPKGYFRRVAEVVHSLGGVVVVDEVQTGFGRVGDAFWAHQLDRDGEGEQFIPDIVTMGKPMGNGHPVAAVVTRKEIADRHCGEVCYFNTYGGNPVSCAAALSVLKVIREENLLEHCREMGKLFRKELNALKERHQSVGDVRGTGMFWGVDLVKSRHSREPNSELAQRVILRLKRQDRVLLSSDGPYGNILKFKPPLCFGEDDLRKAVNALDKALAEFTTEEEKTKQN</sequence>
<evidence type="ECO:0000256" key="4">
    <source>
        <dbReference type="SAM" id="MobiDB-lite"/>
    </source>
</evidence>
<dbReference type="CDD" id="cd00610">
    <property type="entry name" value="OAT_like"/>
    <property type="match status" value="1"/>
</dbReference>
<dbReference type="Gene3D" id="3.90.1150.10">
    <property type="entry name" value="Aspartate Aminotransferase, domain 1"/>
    <property type="match status" value="1"/>
</dbReference>
<proteinExistence type="inferred from homology"/>
<dbReference type="InterPro" id="IPR005814">
    <property type="entry name" value="Aminotrans_3"/>
</dbReference>
<reference evidence="5 6" key="1">
    <citation type="submission" date="2024-10" db="EMBL/GenBank/DDBJ databases">
        <authorList>
            <person name="Kim D."/>
        </authorList>
    </citation>
    <scope>NUCLEOTIDE SEQUENCE [LARGE SCALE GENOMIC DNA]</scope>
    <source>
        <strain evidence="5">Taebaek</strain>
    </source>
</reference>
<feature type="region of interest" description="Disordered" evidence="4">
    <location>
        <begin position="25"/>
        <end position="47"/>
    </location>
</feature>
<evidence type="ECO:0000313" key="5">
    <source>
        <dbReference type="EMBL" id="KAL3103363.1"/>
    </source>
</evidence>
<evidence type="ECO:0000256" key="1">
    <source>
        <dbReference type="ARBA" id="ARBA00008954"/>
    </source>
</evidence>
<dbReference type="Proteomes" id="UP001620645">
    <property type="component" value="Unassembled WGS sequence"/>
</dbReference>
<gene>
    <name evidence="5" type="ORF">niasHS_002549</name>
</gene>
<dbReference type="InterPro" id="IPR015421">
    <property type="entry name" value="PyrdxlP-dep_Trfase_major"/>
</dbReference>
<name>A0ABD2KKJ4_HETSC</name>
<organism evidence="5 6">
    <name type="scientific">Heterodera schachtii</name>
    <name type="common">Sugarbeet cyst nematode worm</name>
    <name type="synonym">Tylenchus schachtii</name>
    <dbReference type="NCBI Taxonomy" id="97005"/>
    <lineage>
        <taxon>Eukaryota</taxon>
        <taxon>Metazoa</taxon>
        <taxon>Ecdysozoa</taxon>
        <taxon>Nematoda</taxon>
        <taxon>Chromadorea</taxon>
        <taxon>Rhabditida</taxon>
        <taxon>Tylenchina</taxon>
        <taxon>Tylenchomorpha</taxon>
        <taxon>Tylenchoidea</taxon>
        <taxon>Heteroderidae</taxon>
        <taxon>Heteroderinae</taxon>
        <taxon>Heterodera</taxon>
    </lineage>
</organism>
<accession>A0ABD2KKJ4</accession>
<dbReference type="PANTHER" id="PTHR45688:SF13">
    <property type="entry name" value="ALANINE--GLYOXYLATE AMINOTRANSFERASE 2-LIKE"/>
    <property type="match status" value="1"/>
</dbReference>
<dbReference type="PANTHER" id="PTHR45688">
    <property type="match status" value="1"/>
</dbReference>
<evidence type="ECO:0000313" key="6">
    <source>
        <dbReference type="Proteomes" id="UP001620645"/>
    </source>
</evidence>
<dbReference type="Gene3D" id="3.40.640.10">
    <property type="entry name" value="Type I PLP-dependent aspartate aminotransferase-like (Major domain)"/>
    <property type="match status" value="1"/>
</dbReference>
<protein>
    <recommendedName>
        <fullName evidence="7">Alanine-glyoxylate aminotransferase</fullName>
    </recommendedName>
</protein>
<keyword evidence="2 3" id="KW-0663">Pyridoxal phosphate</keyword>
<dbReference type="Pfam" id="PF00202">
    <property type="entry name" value="Aminotran_3"/>
    <property type="match status" value="1"/>
</dbReference>
<keyword evidence="6" id="KW-1185">Reference proteome</keyword>
<evidence type="ECO:0008006" key="7">
    <source>
        <dbReference type="Google" id="ProtNLM"/>
    </source>
</evidence>
<comment type="similarity">
    <text evidence="1 3">Belongs to the class-III pyridoxal-phosphate-dependent aminotransferase family.</text>
</comment>
<dbReference type="AlphaFoldDB" id="A0ABD2KKJ4"/>
<dbReference type="EMBL" id="JBICCN010000015">
    <property type="protein sequence ID" value="KAL3103363.1"/>
    <property type="molecule type" value="Genomic_DNA"/>
</dbReference>